<name>A0A7M5U1D4_9CNID</name>
<evidence type="ECO:0000256" key="9">
    <source>
        <dbReference type="ARBA" id="ARBA00023201"/>
    </source>
</evidence>
<dbReference type="Proteomes" id="UP000594262">
    <property type="component" value="Unplaced"/>
</dbReference>
<dbReference type="GO" id="GO:0005886">
    <property type="term" value="C:plasma membrane"/>
    <property type="evidence" value="ECO:0007669"/>
    <property type="project" value="TreeGrafter"/>
</dbReference>
<dbReference type="OrthoDB" id="5966159at2759"/>
<dbReference type="GeneID" id="136820953"/>
<comment type="similarity">
    <text evidence="11">Belongs to the amiloride-sensitive sodium channel (TC 1.A.6) family.</text>
</comment>
<dbReference type="RefSeq" id="XP_066933285.1">
    <property type="nucleotide sequence ID" value="XM_067077184.1"/>
</dbReference>
<keyword evidence="3 11" id="KW-0894">Sodium channel</keyword>
<dbReference type="PANTHER" id="PTHR11690">
    <property type="entry name" value="AMILORIDE-SENSITIVE SODIUM CHANNEL-RELATED"/>
    <property type="match status" value="1"/>
</dbReference>
<protein>
    <recommendedName>
        <fullName evidence="15">Amiloride-sensitive sodium channel</fullName>
    </recommendedName>
</protein>
<keyword evidence="6" id="KW-0915">Sodium</keyword>
<evidence type="ECO:0000256" key="3">
    <source>
        <dbReference type="ARBA" id="ARBA00022461"/>
    </source>
</evidence>
<evidence type="ECO:0000256" key="5">
    <source>
        <dbReference type="ARBA" id="ARBA00022989"/>
    </source>
</evidence>
<accession>A0A7M5U1D4</accession>
<sequence>MAENSRRMKFRRLFTVCNQNGTTAAAEEEFGEKDKNGIINGSVRLDEQDNEVLPTVLMKEDDDTWHERQINGRKYIREKMNEYIGALTVHGLTKVFTGTRFESLFWLFMLSMGTLLTGFVVFGLVTKYLEHHVYVQISSQMVDEKSFPSITICDENKLFENYYAYCGLQCHHPEAQSTKVCQEKWMHLNNVSAYMDKNNRWTNGLFTINACYTWGSKDCNNLKFLKSVHRYNDACFTFNFDGNLADIYGHFLIDFTFNHTFANEPADRETTIIALPHDQDIVELDFTLRNQLEPLKTLTMVFDNIHIKRLPAPFPSNCTDEKIMDIFPGGYSRRSCIETQNYIRMYKQCGDVVDYVRQFMTEELHKEHARNESIVDTCQCIRQFSKLESIKAYCPFPCNETEMSVLTNFNRWTKEEMKSATELLETRNLSSYRLDFQYQRVDSYRLIEEMELYTLYQMACEIGGFVGLVIGASILSFIEIFTLVSLSIYRRFQYPKIE</sequence>
<evidence type="ECO:0000256" key="10">
    <source>
        <dbReference type="ARBA" id="ARBA00023303"/>
    </source>
</evidence>
<keyword evidence="2 11" id="KW-0813">Transport</keyword>
<evidence type="ECO:0008006" key="15">
    <source>
        <dbReference type="Google" id="ProtNLM"/>
    </source>
</evidence>
<keyword evidence="4 11" id="KW-0812">Transmembrane</keyword>
<evidence type="ECO:0000256" key="1">
    <source>
        <dbReference type="ARBA" id="ARBA00004141"/>
    </source>
</evidence>
<evidence type="ECO:0000256" key="4">
    <source>
        <dbReference type="ARBA" id="ARBA00022692"/>
    </source>
</evidence>
<dbReference type="Gene3D" id="1.10.287.770">
    <property type="entry name" value="YojJ-like"/>
    <property type="match status" value="1"/>
</dbReference>
<proteinExistence type="inferred from homology"/>
<dbReference type="GO" id="GO:0015280">
    <property type="term" value="F:ligand-gated sodium channel activity"/>
    <property type="evidence" value="ECO:0007669"/>
    <property type="project" value="TreeGrafter"/>
</dbReference>
<evidence type="ECO:0000256" key="2">
    <source>
        <dbReference type="ARBA" id="ARBA00022448"/>
    </source>
</evidence>
<evidence type="ECO:0000256" key="12">
    <source>
        <dbReference type="SAM" id="Phobius"/>
    </source>
</evidence>
<evidence type="ECO:0000256" key="7">
    <source>
        <dbReference type="ARBA" id="ARBA00023065"/>
    </source>
</evidence>
<dbReference type="Pfam" id="PF00858">
    <property type="entry name" value="ASC"/>
    <property type="match status" value="1"/>
</dbReference>
<keyword evidence="14" id="KW-1185">Reference proteome</keyword>
<feature type="transmembrane region" description="Helical" evidence="12">
    <location>
        <begin position="104"/>
        <end position="125"/>
    </location>
</feature>
<evidence type="ECO:0000313" key="14">
    <source>
        <dbReference type="Proteomes" id="UP000594262"/>
    </source>
</evidence>
<dbReference type="PRINTS" id="PR01078">
    <property type="entry name" value="AMINACHANNEL"/>
</dbReference>
<keyword evidence="9 11" id="KW-0739">Sodium transport</keyword>
<evidence type="ECO:0000313" key="13">
    <source>
        <dbReference type="EnsemblMetazoa" id="CLYHEMP004799.1"/>
    </source>
</evidence>
<evidence type="ECO:0000256" key="8">
    <source>
        <dbReference type="ARBA" id="ARBA00023136"/>
    </source>
</evidence>
<evidence type="ECO:0000256" key="11">
    <source>
        <dbReference type="RuleBase" id="RU000679"/>
    </source>
</evidence>
<dbReference type="EnsemblMetazoa" id="CLYHEMT004799.1">
    <property type="protein sequence ID" value="CLYHEMP004799.1"/>
    <property type="gene ID" value="CLYHEMG004799"/>
</dbReference>
<comment type="subcellular location">
    <subcellularLocation>
        <location evidence="1">Membrane</location>
        <topology evidence="1">Multi-pass membrane protein</topology>
    </subcellularLocation>
</comment>
<keyword evidence="7 11" id="KW-0406">Ion transport</keyword>
<keyword evidence="8 12" id="KW-0472">Membrane</keyword>
<reference evidence="13" key="1">
    <citation type="submission" date="2021-01" db="UniProtKB">
        <authorList>
            <consortium name="EnsemblMetazoa"/>
        </authorList>
    </citation>
    <scope>IDENTIFICATION</scope>
</reference>
<organism evidence="13 14">
    <name type="scientific">Clytia hemisphaerica</name>
    <dbReference type="NCBI Taxonomy" id="252671"/>
    <lineage>
        <taxon>Eukaryota</taxon>
        <taxon>Metazoa</taxon>
        <taxon>Cnidaria</taxon>
        <taxon>Hydrozoa</taxon>
        <taxon>Hydroidolina</taxon>
        <taxon>Leptothecata</taxon>
        <taxon>Obeliida</taxon>
        <taxon>Clytiidae</taxon>
        <taxon>Clytia</taxon>
    </lineage>
</organism>
<dbReference type="InterPro" id="IPR001873">
    <property type="entry name" value="ENaC"/>
</dbReference>
<keyword evidence="5 12" id="KW-1133">Transmembrane helix</keyword>
<dbReference type="AlphaFoldDB" id="A0A7M5U1D4"/>
<feature type="transmembrane region" description="Helical" evidence="12">
    <location>
        <begin position="465"/>
        <end position="489"/>
    </location>
</feature>
<keyword evidence="10 11" id="KW-0407">Ion channel</keyword>
<evidence type="ECO:0000256" key="6">
    <source>
        <dbReference type="ARBA" id="ARBA00023053"/>
    </source>
</evidence>